<reference evidence="2 3" key="1">
    <citation type="submission" date="2023-12" db="EMBL/GenBank/DDBJ databases">
        <title>Blastococcus brunescens sp. nov., an actonobacterium isolated from sandstone collected in sahara desert.</title>
        <authorList>
            <person name="Gtari M."/>
            <person name="Ghodhbane F."/>
        </authorList>
    </citation>
    <scope>NUCLEOTIDE SEQUENCE [LARGE SCALE GENOMIC DNA]</scope>
    <source>
        <strain evidence="2 3">BMG 8361</strain>
    </source>
</reference>
<dbReference type="SUPFAM" id="SSF55781">
    <property type="entry name" value="GAF domain-like"/>
    <property type="match status" value="1"/>
</dbReference>
<proteinExistence type="predicted"/>
<organism evidence="2 3">
    <name type="scientific">Blastococcus brunescens</name>
    <dbReference type="NCBI Taxonomy" id="1564165"/>
    <lineage>
        <taxon>Bacteria</taxon>
        <taxon>Bacillati</taxon>
        <taxon>Actinomycetota</taxon>
        <taxon>Actinomycetes</taxon>
        <taxon>Geodermatophilales</taxon>
        <taxon>Geodermatophilaceae</taxon>
        <taxon>Blastococcus</taxon>
    </lineage>
</organism>
<gene>
    <name evidence="2" type="ORF">U6N30_32020</name>
</gene>
<feature type="domain" description="GAF" evidence="1">
    <location>
        <begin position="56"/>
        <end position="181"/>
    </location>
</feature>
<dbReference type="InterPro" id="IPR003018">
    <property type="entry name" value="GAF"/>
</dbReference>
<sequence>MLEALAAQIALTASRLQAAAERAAAVAAMTAANQRLQLLADAGRLLSNTLDISEQLGRLASLVVPSLGDWCWIVAGHEHGQMREAASAHRDPSRADEVAAYVSLMLATATDESAPRIVYRTGEPLVIPELRPERIARSLSDPAAREALRSLAPTAVVAVPLAVRGETLGVLCLLNGAERGRTPPTRSRPRWRSVAGPASPCTRRSCTCSSATSPSRCSAAC</sequence>
<dbReference type="Gene3D" id="3.30.450.40">
    <property type="match status" value="1"/>
</dbReference>
<dbReference type="Proteomes" id="UP001324287">
    <property type="component" value="Chromosome"/>
</dbReference>
<accession>A0ABZ1B923</accession>
<keyword evidence="3" id="KW-1185">Reference proteome</keyword>
<dbReference type="EMBL" id="CP141261">
    <property type="protein sequence ID" value="WRL67256.1"/>
    <property type="molecule type" value="Genomic_DNA"/>
</dbReference>
<dbReference type="InterPro" id="IPR029016">
    <property type="entry name" value="GAF-like_dom_sf"/>
</dbReference>
<dbReference type="Pfam" id="PF01590">
    <property type="entry name" value="GAF"/>
    <property type="match status" value="1"/>
</dbReference>
<protein>
    <submittedName>
        <fullName evidence="2">GAF domain-containing protein</fullName>
    </submittedName>
</protein>
<dbReference type="RefSeq" id="WP_324278563.1">
    <property type="nucleotide sequence ID" value="NZ_CP141261.1"/>
</dbReference>
<evidence type="ECO:0000313" key="2">
    <source>
        <dbReference type="EMBL" id="WRL67256.1"/>
    </source>
</evidence>
<name>A0ABZ1B923_9ACTN</name>
<evidence type="ECO:0000313" key="3">
    <source>
        <dbReference type="Proteomes" id="UP001324287"/>
    </source>
</evidence>
<evidence type="ECO:0000259" key="1">
    <source>
        <dbReference type="Pfam" id="PF01590"/>
    </source>
</evidence>